<accession>A0AAW0PQV5</accession>
<proteinExistence type="predicted"/>
<keyword evidence="3" id="KW-1185">Reference proteome</keyword>
<dbReference type="Proteomes" id="UP001460270">
    <property type="component" value="Unassembled WGS sequence"/>
</dbReference>
<evidence type="ECO:0000256" key="1">
    <source>
        <dbReference type="SAM" id="MobiDB-lite"/>
    </source>
</evidence>
<feature type="region of interest" description="Disordered" evidence="1">
    <location>
        <begin position="49"/>
        <end position="76"/>
    </location>
</feature>
<dbReference type="AlphaFoldDB" id="A0AAW0PQV5"/>
<evidence type="ECO:0000313" key="2">
    <source>
        <dbReference type="EMBL" id="KAK7933464.1"/>
    </source>
</evidence>
<reference evidence="3" key="1">
    <citation type="submission" date="2024-04" db="EMBL/GenBank/DDBJ databases">
        <title>Salinicola lusitanus LLJ914,a marine bacterium isolated from the Okinawa Trough.</title>
        <authorList>
            <person name="Li J."/>
        </authorList>
    </citation>
    <scope>NUCLEOTIDE SEQUENCE [LARGE SCALE GENOMIC DNA]</scope>
</reference>
<sequence length="150" mass="16245">MSGGGFGPGGGRVRRRRTVVVMKLVSALRRTRADRGHLQRLFILHQSVEKKRQGLSGVPNSSRAPHPPANPPGTSHTITPFVSLAKAPLALPLDSLAMHDQSPAQASKTSAEFSTYNMSDVSNGFHDRTPSQILLSSSMEVNKEKILLPR</sequence>
<gene>
    <name evidence="2" type="ORF">WMY93_004360</name>
</gene>
<comment type="caution">
    <text evidence="2">The sequence shown here is derived from an EMBL/GenBank/DDBJ whole genome shotgun (WGS) entry which is preliminary data.</text>
</comment>
<name>A0AAW0PQV5_9GOBI</name>
<dbReference type="EMBL" id="JBBPFD010000003">
    <property type="protein sequence ID" value="KAK7933464.1"/>
    <property type="molecule type" value="Genomic_DNA"/>
</dbReference>
<protein>
    <submittedName>
        <fullName evidence="2">Uncharacterized protein</fullName>
    </submittedName>
</protein>
<organism evidence="2 3">
    <name type="scientific">Mugilogobius chulae</name>
    <name type="common">yellowstripe goby</name>
    <dbReference type="NCBI Taxonomy" id="88201"/>
    <lineage>
        <taxon>Eukaryota</taxon>
        <taxon>Metazoa</taxon>
        <taxon>Chordata</taxon>
        <taxon>Craniata</taxon>
        <taxon>Vertebrata</taxon>
        <taxon>Euteleostomi</taxon>
        <taxon>Actinopterygii</taxon>
        <taxon>Neopterygii</taxon>
        <taxon>Teleostei</taxon>
        <taxon>Neoteleostei</taxon>
        <taxon>Acanthomorphata</taxon>
        <taxon>Gobiaria</taxon>
        <taxon>Gobiiformes</taxon>
        <taxon>Gobioidei</taxon>
        <taxon>Gobiidae</taxon>
        <taxon>Gobionellinae</taxon>
        <taxon>Mugilogobius</taxon>
    </lineage>
</organism>
<evidence type="ECO:0000313" key="3">
    <source>
        <dbReference type="Proteomes" id="UP001460270"/>
    </source>
</evidence>